<dbReference type="InParanoid" id="T1FPN4"/>
<dbReference type="STRING" id="6412.T1FPN4"/>
<dbReference type="SMART" id="SM00282">
    <property type="entry name" value="LamG"/>
    <property type="match status" value="1"/>
</dbReference>
<dbReference type="EMBL" id="KB095811">
    <property type="protein sequence ID" value="ESO13114.1"/>
    <property type="molecule type" value="Genomic_DNA"/>
</dbReference>
<gene>
    <name evidence="5" type="primary">20210781</name>
    <name evidence="4" type="ORF">HELRODRAFT_188112</name>
</gene>
<dbReference type="CDD" id="cd00110">
    <property type="entry name" value="LamG"/>
    <property type="match status" value="1"/>
</dbReference>
<accession>T1FPN4</accession>
<evidence type="ECO:0000256" key="1">
    <source>
        <dbReference type="PROSITE-ProRule" id="PRU00122"/>
    </source>
</evidence>
<dbReference type="KEGG" id="hro:HELRODRAFT_188112"/>
<evidence type="ECO:0000313" key="5">
    <source>
        <dbReference type="EnsemblMetazoa" id="HelroP188112"/>
    </source>
</evidence>
<evidence type="ECO:0000313" key="4">
    <source>
        <dbReference type="EMBL" id="ESO13114.1"/>
    </source>
</evidence>
<name>T1FPN4_HELRO</name>
<reference evidence="4 6" key="2">
    <citation type="journal article" date="2013" name="Nature">
        <title>Insights into bilaterian evolution from three spiralian genomes.</title>
        <authorList>
            <person name="Simakov O."/>
            <person name="Marletaz F."/>
            <person name="Cho S.J."/>
            <person name="Edsinger-Gonzales E."/>
            <person name="Havlak P."/>
            <person name="Hellsten U."/>
            <person name="Kuo D.H."/>
            <person name="Larsson T."/>
            <person name="Lv J."/>
            <person name="Arendt D."/>
            <person name="Savage R."/>
            <person name="Osoegawa K."/>
            <person name="de Jong P."/>
            <person name="Grimwood J."/>
            <person name="Chapman J.A."/>
            <person name="Shapiro H."/>
            <person name="Aerts A."/>
            <person name="Otillar R.P."/>
            <person name="Terry A.Y."/>
            <person name="Boore J.L."/>
            <person name="Grigoriev I.V."/>
            <person name="Lindberg D.R."/>
            <person name="Seaver E.C."/>
            <person name="Weisblat D.A."/>
            <person name="Putnam N.H."/>
            <person name="Rokhsar D.S."/>
        </authorList>
    </citation>
    <scope>NUCLEOTIDE SEQUENCE</scope>
</reference>
<dbReference type="AlphaFoldDB" id="T1FPN4"/>
<dbReference type="SUPFAM" id="SSF49899">
    <property type="entry name" value="Concanavalin A-like lectins/glucanases"/>
    <property type="match status" value="1"/>
</dbReference>
<dbReference type="GeneID" id="20210781"/>
<dbReference type="OrthoDB" id="26719at2759"/>
<dbReference type="EMBL" id="AMQM01000319">
    <property type="status" value="NOT_ANNOTATED_CDS"/>
    <property type="molecule type" value="Genomic_DNA"/>
</dbReference>
<protein>
    <recommendedName>
        <fullName evidence="3">Laminin G domain-containing protein</fullName>
    </recommendedName>
</protein>
<dbReference type="InterPro" id="IPR013320">
    <property type="entry name" value="ConA-like_dom_sf"/>
</dbReference>
<dbReference type="Gene3D" id="2.60.120.200">
    <property type="match status" value="1"/>
</dbReference>
<dbReference type="Pfam" id="PF02210">
    <property type="entry name" value="Laminin_G_2"/>
    <property type="match status" value="1"/>
</dbReference>
<dbReference type="CTD" id="20210781"/>
<sequence length="259" mass="29588">MMMKKFRVFVCLVLLLVSASLSRIKGPKRQRSVTPCFLFRSNDTIALTQGLSSYVEIGEINVGDDFSLYMEVLPSPMNHNGILLSVGSKTNFGYYSWKTEAVTVQFLVVEFIFSALALTVKALNTEHLQQIEIYKTSPVPYKIDDARWHTIKVNQNRSHWIVQLDNLRVERLITNTTNVVLYQQPAFIGGRPQYIDHQFQGIIKNVKINGRAIQGKDTTKVYVNKLNCSSLEVSHFTTWIKTLKSQNQYDKKLPTSHAI</sequence>
<keyword evidence="2" id="KW-0732">Signal</keyword>
<dbReference type="HOGENOM" id="CLU_909849_0_0_1"/>
<organism evidence="5 6">
    <name type="scientific">Helobdella robusta</name>
    <name type="common">Californian leech</name>
    <dbReference type="NCBI Taxonomy" id="6412"/>
    <lineage>
        <taxon>Eukaryota</taxon>
        <taxon>Metazoa</taxon>
        <taxon>Spiralia</taxon>
        <taxon>Lophotrochozoa</taxon>
        <taxon>Annelida</taxon>
        <taxon>Clitellata</taxon>
        <taxon>Hirudinea</taxon>
        <taxon>Rhynchobdellida</taxon>
        <taxon>Glossiphoniidae</taxon>
        <taxon>Helobdella</taxon>
    </lineage>
</organism>
<dbReference type="Proteomes" id="UP000015101">
    <property type="component" value="Unassembled WGS sequence"/>
</dbReference>
<reference evidence="6" key="1">
    <citation type="submission" date="2012-12" db="EMBL/GenBank/DDBJ databases">
        <authorList>
            <person name="Hellsten U."/>
            <person name="Grimwood J."/>
            <person name="Chapman J.A."/>
            <person name="Shapiro H."/>
            <person name="Aerts A."/>
            <person name="Otillar R.P."/>
            <person name="Terry A.Y."/>
            <person name="Boore J.L."/>
            <person name="Simakov O."/>
            <person name="Marletaz F."/>
            <person name="Cho S.-J."/>
            <person name="Edsinger-Gonzales E."/>
            <person name="Havlak P."/>
            <person name="Kuo D.-H."/>
            <person name="Larsson T."/>
            <person name="Lv J."/>
            <person name="Arendt D."/>
            <person name="Savage R."/>
            <person name="Osoegawa K."/>
            <person name="de Jong P."/>
            <person name="Lindberg D.R."/>
            <person name="Seaver E.C."/>
            <person name="Weisblat D.A."/>
            <person name="Putnam N.H."/>
            <person name="Grigoriev I.V."/>
            <person name="Rokhsar D.S."/>
        </authorList>
    </citation>
    <scope>NUCLEOTIDE SEQUENCE</scope>
</reference>
<dbReference type="OMA" id="IDDARWH"/>
<feature type="signal peptide" evidence="2">
    <location>
        <begin position="1"/>
        <end position="22"/>
    </location>
</feature>
<dbReference type="RefSeq" id="XP_009009834.1">
    <property type="nucleotide sequence ID" value="XM_009011586.1"/>
</dbReference>
<dbReference type="EnsemblMetazoa" id="HelroT188112">
    <property type="protein sequence ID" value="HelroP188112"/>
    <property type="gene ID" value="HelroG188112"/>
</dbReference>
<comment type="caution">
    <text evidence="1">Lacks conserved residue(s) required for the propagation of feature annotation.</text>
</comment>
<evidence type="ECO:0000256" key="2">
    <source>
        <dbReference type="SAM" id="SignalP"/>
    </source>
</evidence>
<feature type="chain" id="PRO_5010980829" description="Laminin G domain-containing protein" evidence="2">
    <location>
        <begin position="23"/>
        <end position="259"/>
    </location>
</feature>
<keyword evidence="6" id="KW-1185">Reference proteome</keyword>
<proteinExistence type="predicted"/>
<dbReference type="PROSITE" id="PS50025">
    <property type="entry name" value="LAM_G_DOMAIN"/>
    <property type="match status" value="1"/>
</dbReference>
<feature type="domain" description="Laminin G" evidence="3">
    <location>
        <begin position="44"/>
        <end position="228"/>
    </location>
</feature>
<evidence type="ECO:0000313" key="6">
    <source>
        <dbReference type="Proteomes" id="UP000015101"/>
    </source>
</evidence>
<reference evidence="5" key="3">
    <citation type="submission" date="2015-06" db="UniProtKB">
        <authorList>
            <consortium name="EnsemblMetazoa"/>
        </authorList>
    </citation>
    <scope>IDENTIFICATION</scope>
</reference>
<dbReference type="InterPro" id="IPR001791">
    <property type="entry name" value="Laminin_G"/>
</dbReference>
<evidence type="ECO:0000259" key="3">
    <source>
        <dbReference type="PROSITE" id="PS50025"/>
    </source>
</evidence>